<feature type="signal peptide" evidence="2">
    <location>
        <begin position="1"/>
        <end position="22"/>
    </location>
</feature>
<dbReference type="Gene3D" id="3.30.110.170">
    <property type="entry name" value="Protein of unknown function (DUF541), domain 1"/>
    <property type="match status" value="1"/>
</dbReference>
<dbReference type="Pfam" id="PF04402">
    <property type="entry name" value="SIMPL"/>
    <property type="match status" value="1"/>
</dbReference>
<feature type="chain" id="PRO_5032582847" evidence="2">
    <location>
        <begin position="23"/>
        <end position="347"/>
    </location>
</feature>
<feature type="compositionally biased region" description="Gly residues" evidence="1">
    <location>
        <begin position="314"/>
        <end position="327"/>
    </location>
</feature>
<feature type="region of interest" description="Disordered" evidence="1">
    <location>
        <begin position="181"/>
        <end position="227"/>
    </location>
</feature>
<proteinExistence type="predicted"/>
<evidence type="ECO:0000256" key="1">
    <source>
        <dbReference type="SAM" id="MobiDB-lite"/>
    </source>
</evidence>
<sequence>MASSLIMSIALIASSSLTLVAAQPATSPTCLPFPRIEVRGGSRIRVDPDQVQITIEATATRRNASIASELVATAVASIKNELTGTSGGFDSVVSLSYRGPDLQYKWVSSAIAGQSDVRVPVGYMYREVLMVTASIDVNDTDADADAEEDKGDAASTAATASLTEFAKTAATTVETIIQNTAETASEESESAASSTTYTNPDPAASADSKQGWDPVPSLDDGSPKDPLVSIQSVKYGLTPKSQASSALRARRLATTDAKKKASVLAESMSLNLGELLYVTDFDSTPITTSNDVGRAKEVSADSMMRASFAPPPMYGGGGGGAARGPGGDPMKQTFTADVSAAFAASSA</sequence>
<keyword evidence="4" id="KW-1185">Reference proteome</keyword>
<name>A0A830HMY8_9CHLO</name>
<dbReference type="InterPro" id="IPR007497">
    <property type="entry name" value="SIMPL/DUF541"/>
</dbReference>
<comment type="caution">
    <text evidence="3">The sequence shown here is derived from an EMBL/GenBank/DDBJ whole genome shotgun (WGS) entry which is preliminary data.</text>
</comment>
<dbReference type="EMBL" id="BNJQ01000020">
    <property type="protein sequence ID" value="GHP08262.1"/>
    <property type="molecule type" value="Genomic_DNA"/>
</dbReference>
<gene>
    <name evidence="3" type="ORF">PPROV_000700300</name>
</gene>
<organism evidence="3 4">
    <name type="scientific">Pycnococcus provasolii</name>
    <dbReference type="NCBI Taxonomy" id="41880"/>
    <lineage>
        <taxon>Eukaryota</taxon>
        <taxon>Viridiplantae</taxon>
        <taxon>Chlorophyta</taxon>
        <taxon>Pseudoscourfieldiophyceae</taxon>
        <taxon>Pseudoscourfieldiales</taxon>
        <taxon>Pycnococcaceae</taxon>
        <taxon>Pycnococcus</taxon>
    </lineage>
</organism>
<protein>
    <submittedName>
        <fullName evidence="3">Uncharacterized protein</fullName>
    </submittedName>
</protein>
<feature type="region of interest" description="Disordered" evidence="1">
    <location>
        <begin position="307"/>
        <end position="333"/>
    </location>
</feature>
<keyword evidence="2" id="KW-0732">Signal</keyword>
<dbReference type="Proteomes" id="UP000660262">
    <property type="component" value="Unassembled WGS sequence"/>
</dbReference>
<evidence type="ECO:0000256" key="2">
    <source>
        <dbReference type="SAM" id="SignalP"/>
    </source>
</evidence>
<accession>A0A830HMY8</accession>
<reference evidence="3" key="1">
    <citation type="submission" date="2020-10" db="EMBL/GenBank/DDBJ databases">
        <title>Unveiling of a novel bifunctional photoreceptor, Dualchrome1, isolated from a cosmopolitan green alga.</title>
        <authorList>
            <person name="Suzuki S."/>
            <person name="Kawachi M."/>
        </authorList>
    </citation>
    <scope>NUCLEOTIDE SEQUENCE</scope>
    <source>
        <strain evidence="3">NIES 2893</strain>
    </source>
</reference>
<dbReference type="AlphaFoldDB" id="A0A830HMY8"/>
<evidence type="ECO:0000313" key="4">
    <source>
        <dbReference type="Proteomes" id="UP000660262"/>
    </source>
</evidence>
<evidence type="ECO:0000313" key="3">
    <source>
        <dbReference type="EMBL" id="GHP08262.1"/>
    </source>
</evidence>